<comment type="caution">
    <text evidence="2">The sequence shown here is derived from an EMBL/GenBank/DDBJ whole genome shotgun (WGS) entry which is preliminary data.</text>
</comment>
<name>A0A9P5CRE4_CRYP1</name>
<organism evidence="2 3">
    <name type="scientific">Cryphonectria parasitica (strain ATCC 38755 / EP155)</name>
    <dbReference type="NCBI Taxonomy" id="660469"/>
    <lineage>
        <taxon>Eukaryota</taxon>
        <taxon>Fungi</taxon>
        <taxon>Dikarya</taxon>
        <taxon>Ascomycota</taxon>
        <taxon>Pezizomycotina</taxon>
        <taxon>Sordariomycetes</taxon>
        <taxon>Sordariomycetidae</taxon>
        <taxon>Diaporthales</taxon>
        <taxon>Cryphonectriaceae</taxon>
        <taxon>Cryphonectria-Endothia species complex</taxon>
        <taxon>Cryphonectria</taxon>
    </lineage>
</organism>
<keyword evidence="3" id="KW-1185">Reference proteome</keyword>
<keyword evidence="1" id="KW-0732">Signal</keyword>
<dbReference type="AlphaFoldDB" id="A0A9P5CRE4"/>
<dbReference type="Proteomes" id="UP000803844">
    <property type="component" value="Unassembled WGS sequence"/>
</dbReference>
<dbReference type="RefSeq" id="XP_040778408.1">
    <property type="nucleotide sequence ID" value="XM_040920338.1"/>
</dbReference>
<evidence type="ECO:0000313" key="3">
    <source>
        <dbReference type="Proteomes" id="UP000803844"/>
    </source>
</evidence>
<dbReference type="EMBL" id="MU032346">
    <property type="protein sequence ID" value="KAF3767447.1"/>
    <property type="molecule type" value="Genomic_DNA"/>
</dbReference>
<evidence type="ECO:0000313" key="2">
    <source>
        <dbReference type="EMBL" id="KAF3767447.1"/>
    </source>
</evidence>
<dbReference type="GeneID" id="63837467"/>
<evidence type="ECO:0008006" key="4">
    <source>
        <dbReference type="Google" id="ProtNLM"/>
    </source>
</evidence>
<reference evidence="2" key="1">
    <citation type="journal article" date="2020" name="Phytopathology">
        <title>Genome sequence of the chestnut blight fungus Cryphonectria parasitica EP155: A fundamental resource for an archetypical invasive plant pathogen.</title>
        <authorList>
            <person name="Crouch J.A."/>
            <person name="Dawe A."/>
            <person name="Aerts A."/>
            <person name="Barry K."/>
            <person name="Churchill A.C.L."/>
            <person name="Grimwood J."/>
            <person name="Hillman B."/>
            <person name="Milgroom M.G."/>
            <person name="Pangilinan J."/>
            <person name="Smith M."/>
            <person name="Salamov A."/>
            <person name="Schmutz J."/>
            <person name="Yadav J."/>
            <person name="Grigoriev I.V."/>
            <person name="Nuss D."/>
        </authorList>
    </citation>
    <scope>NUCLEOTIDE SEQUENCE</scope>
    <source>
        <strain evidence="2">EP155</strain>
    </source>
</reference>
<protein>
    <recommendedName>
        <fullName evidence="4">Secreted protein</fullName>
    </recommendedName>
</protein>
<feature type="chain" id="PRO_5040308633" description="Secreted protein" evidence="1">
    <location>
        <begin position="26"/>
        <end position="126"/>
    </location>
</feature>
<sequence length="126" mass="14330">MSTCVVSAVLHFLPLLPWLLSYTDPRDMSLQTGGHRKLATCTICVICDEKSAWSTIGQIESEKGWGGEQNATQYWRHGPRFNVSQQGQRDREEERKTLRPVIAFVPARVSDKPYSGRDGFGLFSWR</sequence>
<evidence type="ECO:0000256" key="1">
    <source>
        <dbReference type="SAM" id="SignalP"/>
    </source>
</evidence>
<feature type="signal peptide" evidence="1">
    <location>
        <begin position="1"/>
        <end position="25"/>
    </location>
</feature>
<proteinExistence type="predicted"/>
<gene>
    <name evidence="2" type="ORF">M406DRAFT_328527</name>
</gene>
<accession>A0A9P5CRE4</accession>